<dbReference type="SUPFAM" id="SSF81271">
    <property type="entry name" value="TGS-like"/>
    <property type="match status" value="1"/>
</dbReference>
<keyword evidence="5" id="KW-0460">Magnesium</keyword>
<dbReference type="PANTHER" id="PTHR23305:SF18">
    <property type="entry name" value="OBG-TYPE G DOMAIN-CONTAINING PROTEIN"/>
    <property type="match status" value="1"/>
</dbReference>
<dbReference type="FunFam" id="3.10.20.30:FF:000001">
    <property type="entry name" value="Ribosome-binding ATPase YchF"/>
    <property type="match status" value="1"/>
</dbReference>
<dbReference type="FunFam" id="1.10.150.300:FF:000004">
    <property type="entry name" value="Ribosome-binding ATPase YchF"/>
    <property type="match status" value="1"/>
</dbReference>
<keyword evidence="4 6" id="KW-0067">ATP-binding</keyword>
<evidence type="ECO:0000259" key="8">
    <source>
        <dbReference type="PROSITE" id="PS51880"/>
    </source>
</evidence>
<dbReference type="OrthoDB" id="9807318at2"/>
<dbReference type="AlphaFoldDB" id="A0A292YFV9"/>
<dbReference type="NCBIfam" id="TIGR00092">
    <property type="entry name" value="redox-regulated ATPase YchF"/>
    <property type="match status" value="1"/>
</dbReference>
<comment type="caution">
    <text evidence="9">The sequence shown here is derived from an EMBL/GenBank/DDBJ whole genome shotgun (WGS) entry which is preliminary data.</text>
</comment>
<dbReference type="Gene3D" id="3.10.20.30">
    <property type="match status" value="1"/>
</dbReference>
<dbReference type="InterPro" id="IPR006073">
    <property type="entry name" value="GTP-bd"/>
</dbReference>
<dbReference type="RefSeq" id="WP_096180805.1">
    <property type="nucleotide sequence ID" value="NZ_BDUF01000014.1"/>
</dbReference>
<feature type="domain" description="TGS" evidence="8">
    <location>
        <begin position="281"/>
        <end position="364"/>
    </location>
</feature>
<dbReference type="PRINTS" id="PR00326">
    <property type="entry name" value="GTP1OBG"/>
</dbReference>
<protein>
    <recommendedName>
        <fullName evidence="6">Ribosome-binding ATPase YchF</fullName>
    </recommendedName>
</protein>
<feature type="binding site" evidence="6">
    <location>
        <begin position="12"/>
        <end position="17"/>
    </location>
    <ligand>
        <name>ATP</name>
        <dbReference type="ChEBI" id="CHEBI:30616"/>
    </ligand>
</feature>
<comment type="similarity">
    <text evidence="6">Belongs to the TRAFAC class OBG-HflX-like GTPase superfamily. OBG GTPase family. YchF/OLA1 subfamily.</text>
</comment>
<keyword evidence="10" id="KW-1185">Reference proteome</keyword>
<evidence type="ECO:0000256" key="5">
    <source>
        <dbReference type="ARBA" id="ARBA00022842"/>
    </source>
</evidence>
<evidence type="ECO:0000313" key="9">
    <source>
        <dbReference type="EMBL" id="GAX89117.1"/>
    </source>
</evidence>
<evidence type="ECO:0000256" key="4">
    <source>
        <dbReference type="ARBA" id="ARBA00022840"/>
    </source>
</evidence>
<dbReference type="GO" id="GO:0005737">
    <property type="term" value="C:cytoplasm"/>
    <property type="evidence" value="ECO:0007669"/>
    <property type="project" value="TreeGrafter"/>
</dbReference>
<dbReference type="InterPro" id="IPR027417">
    <property type="entry name" value="P-loop_NTPase"/>
</dbReference>
<dbReference type="EMBL" id="BDUF01000014">
    <property type="protein sequence ID" value="GAX89117.1"/>
    <property type="molecule type" value="Genomic_DNA"/>
</dbReference>
<dbReference type="InterPro" id="IPR023192">
    <property type="entry name" value="TGS-like_dom_sf"/>
</dbReference>
<dbReference type="InterPro" id="IPR031167">
    <property type="entry name" value="G_OBG"/>
</dbReference>
<dbReference type="GO" id="GO:0016887">
    <property type="term" value="F:ATP hydrolysis activity"/>
    <property type="evidence" value="ECO:0007669"/>
    <property type="project" value="UniProtKB-UniRule"/>
</dbReference>
<dbReference type="SUPFAM" id="SSF52540">
    <property type="entry name" value="P-loop containing nucleoside triphosphate hydrolases"/>
    <property type="match status" value="1"/>
</dbReference>
<dbReference type="GO" id="GO:0005525">
    <property type="term" value="F:GTP binding"/>
    <property type="evidence" value="ECO:0007669"/>
    <property type="project" value="InterPro"/>
</dbReference>
<reference evidence="10" key="1">
    <citation type="submission" date="2017-07" db="EMBL/GenBank/DDBJ databases">
        <title>Draft genome sequence of Effusibacillus lacus strain skLN1.</title>
        <authorList>
            <person name="Watanabe M."/>
            <person name="Kojima H."/>
            <person name="Fukui M."/>
        </authorList>
    </citation>
    <scope>NUCLEOTIDE SEQUENCE [LARGE SCALE GENOMIC DNA]</scope>
    <source>
        <strain evidence="10">skLN1</strain>
    </source>
</reference>
<comment type="function">
    <text evidence="6">ATPase that binds to both the 70S ribosome and the 50S ribosomal subunit in a nucleotide-independent manner.</text>
</comment>
<dbReference type="HAMAP" id="MF_00944">
    <property type="entry name" value="YchF_OLA1_ATPase"/>
    <property type="match status" value="1"/>
</dbReference>
<dbReference type="InterPro" id="IPR004095">
    <property type="entry name" value="TGS"/>
</dbReference>
<dbReference type="CDD" id="cd01900">
    <property type="entry name" value="YchF"/>
    <property type="match status" value="1"/>
</dbReference>
<dbReference type="Gene3D" id="3.40.50.300">
    <property type="entry name" value="P-loop containing nucleotide triphosphate hydrolases"/>
    <property type="match status" value="1"/>
</dbReference>
<evidence type="ECO:0000256" key="1">
    <source>
        <dbReference type="ARBA" id="ARBA00001946"/>
    </source>
</evidence>
<dbReference type="GO" id="GO:0043023">
    <property type="term" value="F:ribosomal large subunit binding"/>
    <property type="evidence" value="ECO:0007669"/>
    <property type="project" value="UniProtKB-UniRule"/>
</dbReference>
<keyword evidence="3 6" id="KW-0547">Nucleotide-binding</keyword>
<dbReference type="Pfam" id="PF06071">
    <property type="entry name" value="YchF-GTPase_C"/>
    <property type="match status" value="1"/>
</dbReference>
<organism evidence="9 10">
    <name type="scientific">Effusibacillus lacus</name>
    <dbReference type="NCBI Taxonomy" id="1348429"/>
    <lineage>
        <taxon>Bacteria</taxon>
        <taxon>Bacillati</taxon>
        <taxon>Bacillota</taxon>
        <taxon>Bacilli</taxon>
        <taxon>Bacillales</taxon>
        <taxon>Alicyclobacillaceae</taxon>
        <taxon>Effusibacillus</taxon>
    </lineage>
</organism>
<evidence type="ECO:0000313" key="10">
    <source>
        <dbReference type="Proteomes" id="UP000217785"/>
    </source>
</evidence>
<dbReference type="InterPro" id="IPR013029">
    <property type="entry name" value="YchF_C"/>
</dbReference>
<evidence type="ECO:0000256" key="2">
    <source>
        <dbReference type="ARBA" id="ARBA00022723"/>
    </source>
</evidence>
<dbReference type="InterPro" id="IPR004396">
    <property type="entry name" value="ATPase_YchF/OLA1"/>
</dbReference>
<sequence length="366" mass="40188">MALCVGIVGLPNVGKSTLFNAITKAGAEAANYPFCTIDPNVGVVEVPDERLQKLAEIVNPQRILPTAFEFVDIAGLVKGASRGEGLGNKFLSHIREVNAIAHVVRCFEDTNITHVAGKVDPLSDMETINLELIFADMETVERRMERARKGLKGGDKKAQQEVNLLERLKSAFENGKPARSVEMDDEERLLIRDLHLLTIKPVLYVANVSEDEVANPDGNPNVQAVRKFAAEEGAEVVVISARVESEIAELEGEDREMFLQELGLQESGLDRLIKAAYKLLGLITYFTAGEKEVRAWTIRKGTKAPGAAGVIHSDFEKGFIRAEVVAYSDLVKAGSMNAAKEKGLLRLEGKEYVVQDGDVMHFRFNV</sequence>
<evidence type="ECO:0000256" key="3">
    <source>
        <dbReference type="ARBA" id="ARBA00022741"/>
    </source>
</evidence>
<feature type="domain" description="OBG-type G" evidence="7">
    <location>
        <begin position="3"/>
        <end position="259"/>
    </location>
</feature>
<name>A0A292YFV9_9BACL</name>
<dbReference type="InterPro" id="IPR012676">
    <property type="entry name" value="TGS-like"/>
</dbReference>
<dbReference type="CDD" id="cd04867">
    <property type="entry name" value="TGS_YchF_OLA1"/>
    <property type="match status" value="1"/>
</dbReference>
<comment type="cofactor">
    <cofactor evidence="1">
        <name>Mg(2+)</name>
        <dbReference type="ChEBI" id="CHEBI:18420"/>
    </cofactor>
</comment>
<dbReference type="PIRSF" id="PIRSF006641">
    <property type="entry name" value="CHP00092"/>
    <property type="match status" value="1"/>
</dbReference>
<dbReference type="Proteomes" id="UP000217785">
    <property type="component" value="Unassembled WGS sequence"/>
</dbReference>
<dbReference type="GO" id="GO:0005524">
    <property type="term" value="F:ATP binding"/>
    <property type="evidence" value="ECO:0007669"/>
    <property type="project" value="UniProtKB-UniRule"/>
</dbReference>
<accession>A0A292YFV9</accession>
<gene>
    <name evidence="6" type="primary">ychF</name>
    <name evidence="9" type="ORF">EFBL_0735</name>
</gene>
<dbReference type="PANTHER" id="PTHR23305">
    <property type="entry name" value="OBG GTPASE FAMILY"/>
    <property type="match status" value="1"/>
</dbReference>
<dbReference type="GO" id="GO:0046872">
    <property type="term" value="F:metal ion binding"/>
    <property type="evidence" value="ECO:0007669"/>
    <property type="project" value="UniProtKB-KW"/>
</dbReference>
<dbReference type="Pfam" id="PF01926">
    <property type="entry name" value="MMR_HSR1"/>
    <property type="match status" value="1"/>
</dbReference>
<dbReference type="InterPro" id="IPR041706">
    <property type="entry name" value="YchF_N"/>
</dbReference>
<dbReference type="PROSITE" id="PS51710">
    <property type="entry name" value="G_OBG"/>
    <property type="match status" value="1"/>
</dbReference>
<proteinExistence type="inferred from homology"/>
<dbReference type="PROSITE" id="PS51880">
    <property type="entry name" value="TGS"/>
    <property type="match status" value="1"/>
</dbReference>
<dbReference type="InterPro" id="IPR012675">
    <property type="entry name" value="Beta-grasp_dom_sf"/>
</dbReference>
<evidence type="ECO:0000256" key="6">
    <source>
        <dbReference type="HAMAP-Rule" id="MF_00944"/>
    </source>
</evidence>
<keyword evidence="2" id="KW-0479">Metal-binding</keyword>
<evidence type="ECO:0000259" key="7">
    <source>
        <dbReference type="PROSITE" id="PS51710"/>
    </source>
</evidence>
<dbReference type="Gene3D" id="1.10.150.300">
    <property type="entry name" value="TGS-like domain"/>
    <property type="match status" value="1"/>
</dbReference>